<sequence>MEPIGGTAITAVDFEFESKSLFVAESSGPNRGIYKVTLGSGEVKTIVKDSFGSFTIRSIAVDWINCMLFGMKLFPRNNNLYFINVDSDRTHIEVCQLDGKHRKILLSTKTETPTSLAVDPIGRYLYWADQGQKPSIQRALLDGSNRQVIVHGNIAEPTDLIVDPNSHMVYWTDAKLDGIYRVRADGGTPELVRNDIAAAAGISLRGQTMYWTDNRLEKVFSASSRPNQTSILLSPTTIAAGLADLGNVVVFDESAQPKATSP</sequence>
<dbReference type="PANTHER" id="PTHR46513">
    <property type="entry name" value="VITELLOGENIN RECEPTOR-LIKE PROTEIN-RELATED-RELATED"/>
    <property type="match status" value="1"/>
</dbReference>
<dbReference type="InterPro" id="IPR050778">
    <property type="entry name" value="Cueball_EGF_LRP_Nidogen"/>
</dbReference>
<evidence type="ECO:0000256" key="1">
    <source>
        <dbReference type="PROSITE-ProRule" id="PRU00461"/>
    </source>
</evidence>
<proteinExistence type="predicted"/>
<dbReference type="SMART" id="SM00135">
    <property type="entry name" value="LY"/>
    <property type="match status" value="3"/>
</dbReference>
<dbReference type="InterPro" id="IPR011042">
    <property type="entry name" value="6-blade_b-propeller_TolB-like"/>
</dbReference>
<dbReference type="WBParaSite" id="GPUH_0001453001-mRNA-1">
    <property type="protein sequence ID" value="GPUH_0001453001-mRNA-1"/>
    <property type="gene ID" value="GPUH_0001453001"/>
</dbReference>
<evidence type="ECO:0000313" key="2">
    <source>
        <dbReference type="EMBL" id="VDN24286.1"/>
    </source>
</evidence>
<dbReference type="Gene3D" id="2.120.10.30">
    <property type="entry name" value="TolB, C-terminal domain"/>
    <property type="match status" value="1"/>
</dbReference>
<evidence type="ECO:0000313" key="4">
    <source>
        <dbReference type="WBParaSite" id="GPUH_0001453001-mRNA-1"/>
    </source>
</evidence>
<keyword evidence="3" id="KW-1185">Reference proteome</keyword>
<dbReference type="Pfam" id="PF00058">
    <property type="entry name" value="Ldl_recept_b"/>
    <property type="match status" value="1"/>
</dbReference>
<name>A0A183E0M0_9BILA</name>
<dbReference type="OrthoDB" id="5833317at2759"/>
<dbReference type="PANTHER" id="PTHR46513:SF13">
    <property type="entry name" value="EGF-LIKE DOMAIN-CONTAINING PROTEIN"/>
    <property type="match status" value="1"/>
</dbReference>
<feature type="repeat" description="LDL-receptor class B" evidence="1">
    <location>
        <begin position="123"/>
        <end position="166"/>
    </location>
</feature>
<dbReference type="SUPFAM" id="SSF63825">
    <property type="entry name" value="YWTD domain"/>
    <property type="match status" value="1"/>
</dbReference>
<reference evidence="2 3" key="2">
    <citation type="submission" date="2018-11" db="EMBL/GenBank/DDBJ databases">
        <authorList>
            <consortium name="Pathogen Informatics"/>
        </authorList>
    </citation>
    <scope>NUCLEOTIDE SEQUENCE [LARGE SCALE GENOMIC DNA]</scope>
</reference>
<reference evidence="4" key="1">
    <citation type="submission" date="2016-06" db="UniProtKB">
        <authorList>
            <consortium name="WormBaseParasite"/>
        </authorList>
    </citation>
    <scope>IDENTIFICATION</scope>
</reference>
<protein>
    <submittedName>
        <fullName evidence="4">DUF5050 domain-containing protein</fullName>
    </submittedName>
</protein>
<dbReference type="InterPro" id="IPR000033">
    <property type="entry name" value="LDLR_classB_rpt"/>
</dbReference>
<dbReference type="AlphaFoldDB" id="A0A183E0M0"/>
<dbReference type="Proteomes" id="UP000271098">
    <property type="component" value="Unassembled WGS sequence"/>
</dbReference>
<evidence type="ECO:0000313" key="3">
    <source>
        <dbReference type="Proteomes" id="UP000271098"/>
    </source>
</evidence>
<dbReference type="PROSITE" id="PS51120">
    <property type="entry name" value="LDLRB"/>
    <property type="match status" value="2"/>
</dbReference>
<feature type="repeat" description="LDL-receptor class B" evidence="1">
    <location>
        <begin position="78"/>
        <end position="122"/>
    </location>
</feature>
<organism evidence="4">
    <name type="scientific">Gongylonema pulchrum</name>
    <dbReference type="NCBI Taxonomy" id="637853"/>
    <lineage>
        <taxon>Eukaryota</taxon>
        <taxon>Metazoa</taxon>
        <taxon>Ecdysozoa</taxon>
        <taxon>Nematoda</taxon>
        <taxon>Chromadorea</taxon>
        <taxon>Rhabditida</taxon>
        <taxon>Spirurina</taxon>
        <taxon>Spiruromorpha</taxon>
        <taxon>Spiruroidea</taxon>
        <taxon>Gongylonematidae</taxon>
        <taxon>Gongylonema</taxon>
    </lineage>
</organism>
<accession>A0A183E0M0</accession>
<gene>
    <name evidence="2" type="ORF">GPUH_LOCUS14511</name>
</gene>
<dbReference type="EMBL" id="UYRT01081353">
    <property type="protein sequence ID" value="VDN24286.1"/>
    <property type="molecule type" value="Genomic_DNA"/>
</dbReference>